<organism evidence="3 4">
    <name type="scientific">Musa balbisiana</name>
    <name type="common">Banana</name>
    <dbReference type="NCBI Taxonomy" id="52838"/>
    <lineage>
        <taxon>Eukaryota</taxon>
        <taxon>Viridiplantae</taxon>
        <taxon>Streptophyta</taxon>
        <taxon>Embryophyta</taxon>
        <taxon>Tracheophyta</taxon>
        <taxon>Spermatophyta</taxon>
        <taxon>Magnoliopsida</taxon>
        <taxon>Liliopsida</taxon>
        <taxon>Zingiberales</taxon>
        <taxon>Musaceae</taxon>
        <taxon>Musa</taxon>
    </lineage>
</organism>
<proteinExistence type="predicted"/>
<dbReference type="AlphaFoldDB" id="A0A4V4H9S9"/>
<keyword evidence="2" id="KW-0812">Transmembrane</keyword>
<evidence type="ECO:0000256" key="1">
    <source>
        <dbReference type="SAM" id="MobiDB-lite"/>
    </source>
</evidence>
<evidence type="ECO:0000313" key="3">
    <source>
        <dbReference type="EMBL" id="THU72785.1"/>
    </source>
</evidence>
<feature type="transmembrane region" description="Helical" evidence="2">
    <location>
        <begin position="33"/>
        <end position="51"/>
    </location>
</feature>
<sequence length="111" mass="11502">MAATAPIAVAAGKEDKERKKKREKEGRRGRGEGAAAVAVAVAAVATVGAAVSKSLMQKRERATTVATLVALVDGNTIYVLAAAYNSGHRQAAQRKCMCKRCACSSRPAACL</sequence>
<gene>
    <name evidence="3" type="ORF">C4D60_Mb04t15840</name>
</gene>
<feature type="compositionally biased region" description="Basic and acidic residues" evidence="1">
    <location>
        <begin position="12"/>
        <end position="31"/>
    </location>
</feature>
<reference evidence="3 4" key="1">
    <citation type="journal article" date="2019" name="Nat. Plants">
        <title>Genome sequencing of Musa balbisiana reveals subgenome evolution and function divergence in polyploid bananas.</title>
        <authorList>
            <person name="Yao X."/>
        </authorList>
    </citation>
    <scope>NUCLEOTIDE SEQUENCE [LARGE SCALE GENOMIC DNA]</scope>
    <source>
        <strain evidence="4">cv. DH-PKW</strain>
        <tissue evidence="3">Leaves</tissue>
    </source>
</reference>
<keyword evidence="2" id="KW-0472">Membrane</keyword>
<dbReference type="Proteomes" id="UP000317650">
    <property type="component" value="Chromosome 4"/>
</dbReference>
<comment type="caution">
    <text evidence="3">The sequence shown here is derived from an EMBL/GenBank/DDBJ whole genome shotgun (WGS) entry which is preliminary data.</text>
</comment>
<keyword evidence="4" id="KW-1185">Reference proteome</keyword>
<evidence type="ECO:0000256" key="2">
    <source>
        <dbReference type="SAM" id="Phobius"/>
    </source>
</evidence>
<accession>A0A4V4H9S9</accession>
<keyword evidence="2" id="KW-1133">Transmembrane helix</keyword>
<evidence type="ECO:0000313" key="4">
    <source>
        <dbReference type="Proteomes" id="UP000317650"/>
    </source>
</evidence>
<name>A0A4V4H9S9_MUSBA</name>
<dbReference type="EMBL" id="PYDT01000001">
    <property type="protein sequence ID" value="THU72785.1"/>
    <property type="molecule type" value="Genomic_DNA"/>
</dbReference>
<feature type="region of interest" description="Disordered" evidence="1">
    <location>
        <begin position="1"/>
        <end position="32"/>
    </location>
</feature>
<protein>
    <submittedName>
        <fullName evidence="3">Uncharacterized protein</fullName>
    </submittedName>
</protein>